<dbReference type="InterPro" id="IPR046270">
    <property type="entry name" value="DUF6303"/>
</dbReference>
<dbReference type="AlphaFoldDB" id="A0A3Q9G0W9"/>
<accession>A0A3Q9G0W9</accession>
<evidence type="ECO:0000313" key="1">
    <source>
        <dbReference type="EMBL" id="AZQ73541.1"/>
    </source>
</evidence>
<reference evidence="1 2" key="1">
    <citation type="submission" date="2018-12" db="EMBL/GenBank/DDBJ databases">
        <title>The whole draft genome of Streptomyce luteoverticillatus CGMCC 15060.</title>
        <authorList>
            <person name="Feng Z."/>
            <person name="Chen G."/>
            <person name="Zhang J."/>
            <person name="Zhu H."/>
            <person name="Yu X."/>
            <person name="Zhang W."/>
            <person name="Zhang X."/>
        </authorList>
    </citation>
    <scope>NUCLEOTIDE SEQUENCE [LARGE SCALE GENOMIC DNA]</scope>
    <source>
        <strain evidence="1 2">CGMCC 15060</strain>
    </source>
</reference>
<protein>
    <submittedName>
        <fullName evidence="1">Uncharacterized protein</fullName>
    </submittedName>
</protein>
<gene>
    <name evidence="1" type="ORF">EKH77_22060</name>
</gene>
<dbReference type="Pfam" id="PF19820">
    <property type="entry name" value="DUF6303"/>
    <property type="match status" value="1"/>
</dbReference>
<dbReference type="Proteomes" id="UP000267900">
    <property type="component" value="Chromosome"/>
</dbReference>
<name>A0A3Q9G0W9_STRLT</name>
<proteinExistence type="predicted"/>
<organism evidence="1 2">
    <name type="scientific">Streptomyces luteoverticillatus</name>
    <name type="common">Streptoverticillium luteoverticillatus</name>
    <dbReference type="NCBI Taxonomy" id="66425"/>
    <lineage>
        <taxon>Bacteria</taxon>
        <taxon>Bacillati</taxon>
        <taxon>Actinomycetota</taxon>
        <taxon>Actinomycetes</taxon>
        <taxon>Kitasatosporales</taxon>
        <taxon>Streptomycetaceae</taxon>
        <taxon>Streptomyces</taxon>
    </lineage>
</organism>
<dbReference type="RefSeq" id="WP_126916054.1">
    <property type="nucleotide sequence ID" value="NZ_CP034587.1"/>
</dbReference>
<dbReference type="EMBL" id="CP034587">
    <property type="protein sequence ID" value="AZQ73541.1"/>
    <property type="molecule type" value="Genomic_DNA"/>
</dbReference>
<evidence type="ECO:0000313" key="2">
    <source>
        <dbReference type="Proteomes" id="UP000267900"/>
    </source>
</evidence>
<dbReference type="OrthoDB" id="4247158at2"/>
<keyword evidence="2" id="KW-1185">Reference proteome</keyword>
<sequence>MAHTPSTSIQCLDVPLSQLLAELRACQPSRELAEQRHQFLDLDPHLIREDYTRPARLPRPRSSVPPRWSTAIMVRRCCDWPAMRKGEAAARWILFIGLPRSGGSDEVDEWPEHLWPACRRDHIPTLAERFDALTGLGWRVAPDAEWEWDEEPGKTGHGHPVVVNLLAAIRVVPLATHEGGVAG</sequence>